<protein>
    <submittedName>
        <fullName evidence="2">Uncharacterized protein</fullName>
    </submittedName>
</protein>
<evidence type="ECO:0000313" key="3">
    <source>
        <dbReference type="Proteomes" id="UP000053766"/>
    </source>
</evidence>
<evidence type="ECO:0000313" key="2">
    <source>
        <dbReference type="EMBL" id="KJH40007.1"/>
    </source>
</evidence>
<feature type="region of interest" description="Disordered" evidence="1">
    <location>
        <begin position="109"/>
        <end position="132"/>
    </location>
</feature>
<organism evidence="2 3">
    <name type="scientific">Dictyocaulus viviparus</name>
    <name type="common">Bovine lungworm</name>
    <dbReference type="NCBI Taxonomy" id="29172"/>
    <lineage>
        <taxon>Eukaryota</taxon>
        <taxon>Metazoa</taxon>
        <taxon>Ecdysozoa</taxon>
        <taxon>Nematoda</taxon>
        <taxon>Chromadorea</taxon>
        <taxon>Rhabditida</taxon>
        <taxon>Rhabditina</taxon>
        <taxon>Rhabditomorpha</taxon>
        <taxon>Strongyloidea</taxon>
        <taxon>Metastrongylidae</taxon>
        <taxon>Dictyocaulus</taxon>
    </lineage>
</organism>
<keyword evidence="3" id="KW-1185">Reference proteome</keyword>
<dbReference type="Proteomes" id="UP000053766">
    <property type="component" value="Unassembled WGS sequence"/>
</dbReference>
<name>A0A0D8X895_DICVI</name>
<evidence type="ECO:0000256" key="1">
    <source>
        <dbReference type="SAM" id="MobiDB-lite"/>
    </source>
</evidence>
<dbReference type="EMBL" id="KN718545">
    <property type="protein sequence ID" value="KJH40007.1"/>
    <property type="molecule type" value="Genomic_DNA"/>
</dbReference>
<feature type="region of interest" description="Disordered" evidence="1">
    <location>
        <begin position="30"/>
        <end position="65"/>
    </location>
</feature>
<reference evidence="3" key="2">
    <citation type="journal article" date="2016" name="Sci. Rep.">
        <title>Dictyocaulus viviparus genome, variome and transcriptome elucidate lungworm biology and support future intervention.</title>
        <authorList>
            <person name="McNulty S.N."/>
            <person name="Strube C."/>
            <person name="Rosa B.A."/>
            <person name="Martin J.C."/>
            <person name="Tyagi R."/>
            <person name="Choi Y.J."/>
            <person name="Wang Q."/>
            <person name="Hallsworth Pepin K."/>
            <person name="Zhang X."/>
            <person name="Ozersky P."/>
            <person name="Wilson R.K."/>
            <person name="Sternberg P.W."/>
            <person name="Gasser R.B."/>
            <person name="Mitreva M."/>
        </authorList>
    </citation>
    <scope>NUCLEOTIDE SEQUENCE [LARGE SCALE GENOMIC DNA]</scope>
    <source>
        <strain evidence="3">HannoverDv2000</strain>
    </source>
</reference>
<reference evidence="2 3" key="1">
    <citation type="submission" date="2013-11" db="EMBL/GenBank/DDBJ databases">
        <title>Draft genome of the bovine lungworm Dictyocaulus viviparus.</title>
        <authorList>
            <person name="Mitreva M."/>
        </authorList>
    </citation>
    <scope>NUCLEOTIDE SEQUENCE [LARGE SCALE GENOMIC DNA]</scope>
    <source>
        <strain evidence="2 3">HannoverDv2000</strain>
    </source>
</reference>
<sequence>MKRLMKKTISHKMQRFYLYQCSHGEKNTICTRSATTTETSTTTDETTTAEKTTSPDEPTSTLAPCGTMDNSTKDYIFGFYSNLRKEKNSSEPKWNCELAKMATEAVKNCPDKMPVTSNGSGNLKRYQRHHHP</sequence>
<feature type="compositionally biased region" description="Low complexity" evidence="1">
    <location>
        <begin position="31"/>
        <end position="52"/>
    </location>
</feature>
<dbReference type="AlphaFoldDB" id="A0A0D8X895"/>
<proteinExistence type="predicted"/>
<accession>A0A0D8X895</accession>
<gene>
    <name evidence="2" type="ORF">DICVIV_14080</name>
</gene>